<dbReference type="AlphaFoldDB" id="A0A4U0WTR5"/>
<sequence length="101" mass="10545">MPQCTGQRRRRTTAASWQDRSSGPQLELPAPPPDAIPKTADSPVTHAGAVPGAVKMPRLAAKDDGESTAADLGELARRKTTEARGPEAASNKSQVNSISSL</sequence>
<feature type="compositionally biased region" description="Basic and acidic residues" evidence="1">
    <location>
        <begin position="74"/>
        <end position="85"/>
    </location>
</feature>
<comment type="caution">
    <text evidence="2">The sequence shown here is derived from an EMBL/GenBank/DDBJ whole genome shotgun (WGS) entry which is preliminary data.</text>
</comment>
<protein>
    <submittedName>
        <fullName evidence="2">Uncharacterized protein</fullName>
    </submittedName>
</protein>
<evidence type="ECO:0000313" key="2">
    <source>
        <dbReference type="EMBL" id="TKA66138.1"/>
    </source>
</evidence>
<dbReference type="EMBL" id="NAJN01001055">
    <property type="protein sequence ID" value="TKA66138.1"/>
    <property type="molecule type" value="Genomic_DNA"/>
</dbReference>
<proteinExistence type="predicted"/>
<evidence type="ECO:0000256" key="1">
    <source>
        <dbReference type="SAM" id="MobiDB-lite"/>
    </source>
</evidence>
<organism evidence="2 3">
    <name type="scientific">Cryomyces minteri</name>
    <dbReference type="NCBI Taxonomy" id="331657"/>
    <lineage>
        <taxon>Eukaryota</taxon>
        <taxon>Fungi</taxon>
        <taxon>Dikarya</taxon>
        <taxon>Ascomycota</taxon>
        <taxon>Pezizomycotina</taxon>
        <taxon>Dothideomycetes</taxon>
        <taxon>Dothideomycetes incertae sedis</taxon>
        <taxon>Cryomyces</taxon>
    </lineage>
</organism>
<feature type="compositionally biased region" description="Polar residues" evidence="1">
    <location>
        <begin position="90"/>
        <end position="101"/>
    </location>
</feature>
<keyword evidence="3" id="KW-1185">Reference proteome</keyword>
<reference evidence="2 3" key="1">
    <citation type="submission" date="2017-03" db="EMBL/GenBank/DDBJ databases">
        <title>Genomes of endolithic fungi from Antarctica.</title>
        <authorList>
            <person name="Coleine C."/>
            <person name="Masonjones S."/>
            <person name="Stajich J.E."/>
        </authorList>
    </citation>
    <scope>NUCLEOTIDE SEQUENCE [LARGE SCALE GENOMIC DNA]</scope>
    <source>
        <strain evidence="2 3">CCFEE 5187</strain>
    </source>
</reference>
<feature type="compositionally biased region" description="Polar residues" evidence="1">
    <location>
        <begin position="13"/>
        <end position="24"/>
    </location>
</feature>
<evidence type="ECO:0000313" key="3">
    <source>
        <dbReference type="Proteomes" id="UP000308768"/>
    </source>
</evidence>
<accession>A0A4U0WTR5</accession>
<feature type="region of interest" description="Disordered" evidence="1">
    <location>
        <begin position="1"/>
        <end position="101"/>
    </location>
</feature>
<dbReference type="Proteomes" id="UP000308768">
    <property type="component" value="Unassembled WGS sequence"/>
</dbReference>
<name>A0A4U0WTR5_9PEZI</name>
<gene>
    <name evidence="2" type="ORF">B0A49_11634</name>
</gene>